<keyword evidence="5" id="KW-0378">Hydrolase</keyword>
<comment type="caution">
    <text evidence="8">The sequence shown here is derived from an EMBL/GenBank/DDBJ whole genome shotgun (WGS) entry which is preliminary data.</text>
</comment>
<evidence type="ECO:0008006" key="10">
    <source>
        <dbReference type="Google" id="ProtNLM"/>
    </source>
</evidence>
<evidence type="ECO:0000256" key="3">
    <source>
        <dbReference type="ARBA" id="ARBA00022670"/>
    </source>
</evidence>
<dbReference type="PRINTS" id="PR00724">
    <property type="entry name" value="CRBOXYPTASEC"/>
</dbReference>
<feature type="chain" id="PRO_5047443810" description="Serine carboxypeptidase" evidence="7">
    <location>
        <begin position="20"/>
        <end position="438"/>
    </location>
</feature>
<protein>
    <recommendedName>
        <fullName evidence="10">Serine carboxypeptidase</fullName>
    </recommendedName>
</protein>
<name>A0ABR3IFN9_LOXSC</name>
<sequence>MCVCVYVCYFFTIIQIALSTTFDAHHDDFDGILTPYIRNGSCVRARSLSRVDPKNFFGVISHSGYMTVKDEYDSNIFFWYFPHAKAAERPWIIWLQGGPGVTSMLGLFGGVGPLKVEDDNTWANDYSLLFIDNPVGAGYSYTRDERGYTTSQDEIGEQLLEFLLQFLQVFPEVQLAPLYIAGQSYAGKYVPTLGVYVHRYMRKGGEINLKGISIGNGLIDPRNQLGHSELCSALGLLGDKDVSRLQRIEREGITFLDEGRMIDAANKFNESIEFIKAKSGVSIYNFVDDPSSSAPALEKFVTRPDVRDWLHVGQNDFVFNNQHVYTTMLSDIMNTTRPFVEELLEHYGVLLYSGQQDLILPYMLAKRVNAHLQWSRRSEYENATTKRMRISTNGTVVGYRRSGGNLVDILIRKTGHIVPRDQPEVFRFVLNTFVEDFL</sequence>
<dbReference type="Gene3D" id="3.40.50.1820">
    <property type="entry name" value="alpha/beta hydrolase"/>
    <property type="match status" value="1"/>
</dbReference>
<keyword evidence="4 7" id="KW-0732">Signal</keyword>
<proteinExistence type="inferred from homology"/>
<dbReference type="InterPro" id="IPR029058">
    <property type="entry name" value="AB_hydrolase_fold"/>
</dbReference>
<accession>A0ABR3IFN9</accession>
<dbReference type="Pfam" id="PF00450">
    <property type="entry name" value="Peptidase_S10"/>
    <property type="match status" value="1"/>
</dbReference>
<evidence type="ECO:0000256" key="5">
    <source>
        <dbReference type="ARBA" id="ARBA00022801"/>
    </source>
</evidence>
<feature type="signal peptide" evidence="7">
    <location>
        <begin position="1"/>
        <end position="19"/>
    </location>
</feature>
<keyword evidence="2" id="KW-0121">Carboxypeptidase</keyword>
<evidence type="ECO:0000256" key="2">
    <source>
        <dbReference type="ARBA" id="ARBA00022645"/>
    </source>
</evidence>
<evidence type="ECO:0000256" key="6">
    <source>
        <dbReference type="ARBA" id="ARBA00023180"/>
    </source>
</evidence>
<keyword evidence="3" id="KW-0645">Protease</keyword>
<dbReference type="SUPFAM" id="SSF53474">
    <property type="entry name" value="alpha/beta-Hydrolases"/>
    <property type="match status" value="1"/>
</dbReference>
<gene>
    <name evidence="8" type="ORF">ABMA27_013542</name>
</gene>
<dbReference type="Proteomes" id="UP001549920">
    <property type="component" value="Unassembled WGS sequence"/>
</dbReference>
<dbReference type="PANTHER" id="PTHR11802:SF472">
    <property type="entry name" value="SERINE CARBOXYPEPTIDASE CPVL-RELATED"/>
    <property type="match status" value="1"/>
</dbReference>
<dbReference type="EMBL" id="JBEUOH010000004">
    <property type="protein sequence ID" value="KAL0895082.1"/>
    <property type="molecule type" value="Genomic_DNA"/>
</dbReference>
<evidence type="ECO:0000313" key="9">
    <source>
        <dbReference type="Proteomes" id="UP001549920"/>
    </source>
</evidence>
<keyword evidence="9" id="KW-1185">Reference proteome</keyword>
<organism evidence="8 9">
    <name type="scientific">Loxostege sticticalis</name>
    <name type="common">Beet webworm moth</name>
    <dbReference type="NCBI Taxonomy" id="481309"/>
    <lineage>
        <taxon>Eukaryota</taxon>
        <taxon>Metazoa</taxon>
        <taxon>Ecdysozoa</taxon>
        <taxon>Arthropoda</taxon>
        <taxon>Hexapoda</taxon>
        <taxon>Insecta</taxon>
        <taxon>Pterygota</taxon>
        <taxon>Neoptera</taxon>
        <taxon>Endopterygota</taxon>
        <taxon>Lepidoptera</taxon>
        <taxon>Glossata</taxon>
        <taxon>Ditrysia</taxon>
        <taxon>Pyraloidea</taxon>
        <taxon>Crambidae</taxon>
        <taxon>Pyraustinae</taxon>
        <taxon>Loxostege</taxon>
    </lineage>
</organism>
<comment type="similarity">
    <text evidence="1">Belongs to the peptidase S10 family.</text>
</comment>
<dbReference type="InterPro" id="IPR001563">
    <property type="entry name" value="Peptidase_S10"/>
</dbReference>
<evidence type="ECO:0000256" key="4">
    <source>
        <dbReference type="ARBA" id="ARBA00022729"/>
    </source>
</evidence>
<keyword evidence="6" id="KW-0325">Glycoprotein</keyword>
<reference evidence="8 9" key="1">
    <citation type="submission" date="2024-06" db="EMBL/GenBank/DDBJ databases">
        <title>A chromosome-level genome assembly of beet webworm, Loxostege sticticalis.</title>
        <authorList>
            <person name="Zhang Y."/>
        </authorList>
    </citation>
    <scope>NUCLEOTIDE SEQUENCE [LARGE SCALE GENOMIC DNA]</scope>
    <source>
        <strain evidence="8">AQ026</strain>
        <tissue evidence="8">Whole body</tissue>
    </source>
</reference>
<evidence type="ECO:0000256" key="1">
    <source>
        <dbReference type="ARBA" id="ARBA00009431"/>
    </source>
</evidence>
<evidence type="ECO:0000313" key="8">
    <source>
        <dbReference type="EMBL" id="KAL0895082.1"/>
    </source>
</evidence>
<dbReference type="PANTHER" id="PTHR11802">
    <property type="entry name" value="SERINE PROTEASE FAMILY S10 SERINE CARBOXYPEPTIDASE"/>
    <property type="match status" value="1"/>
</dbReference>
<evidence type="ECO:0000256" key="7">
    <source>
        <dbReference type="SAM" id="SignalP"/>
    </source>
</evidence>